<gene>
    <name evidence="2" type="ORF">PODANS_2_4880</name>
</gene>
<reference evidence="2" key="2">
    <citation type="submission" date="2008-07" db="EMBL/GenBank/DDBJ databases">
        <authorList>
            <person name="Genoscope - CEA"/>
        </authorList>
    </citation>
    <scope>NUCLEOTIDE SEQUENCE</scope>
    <source>
        <strain evidence="2">S mat+</strain>
    </source>
</reference>
<dbReference type="InterPro" id="IPR029498">
    <property type="entry name" value="HeLo_dom"/>
</dbReference>
<dbReference type="Pfam" id="PF14479">
    <property type="entry name" value="HeLo"/>
    <property type="match status" value="1"/>
</dbReference>
<dbReference type="Gene3D" id="1.20.120.1020">
    <property type="entry name" value="Prion-inhibition and propagation, HeLo domain"/>
    <property type="match status" value="1"/>
</dbReference>
<dbReference type="AlphaFoldDB" id="B2B5J9"/>
<dbReference type="PANTHER" id="PTHR37542:SF3">
    <property type="entry name" value="PRION-INHIBITION AND PROPAGATION HELO DOMAIN-CONTAINING PROTEIN"/>
    <property type="match status" value="1"/>
</dbReference>
<keyword evidence="4" id="KW-1185">Reference proteome</keyword>
<proteinExistence type="predicted"/>
<protein>
    <submittedName>
        <fullName evidence="2">Podospora anserina S mat+ genomic DNA chromosome 2, supercontig 2</fullName>
    </submittedName>
</protein>
<name>B2B5J9_PODAN</name>
<dbReference type="InterPro" id="IPR038305">
    <property type="entry name" value="HeLo_sf"/>
</dbReference>
<reference evidence="2 4" key="1">
    <citation type="journal article" date="2008" name="Genome Biol.">
        <title>The genome sequence of the model ascomycete fungus Podospora anserina.</title>
        <authorList>
            <person name="Espagne E."/>
            <person name="Lespinet O."/>
            <person name="Malagnac F."/>
            <person name="Da Silva C."/>
            <person name="Jaillon O."/>
            <person name="Porcel B.M."/>
            <person name="Couloux A."/>
            <person name="Aury J.-M."/>
            <person name="Segurens B."/>
            <person name="Poulain J."/>
            <person name="Anthouard V."/>
            <person name="Grossetete S."/>
            <person name="Khalili H."/>
            <person name="Coppin E."/>
            <person name="Dequard-Chablat M."/>
            <person name="Picard M."/>
            <person name="Contamine V."/>
            <person name="Arnaise S."/>
            <person name="Bourdais A."/>
            <person name="Berteaux-Lecellier V."/>
            <person name="Gautheret D."/>
            <person name="de Vries R.P."/>
            <person name="Battaglia E."/>
            <person name="Coutinho P.M."/>
            <person name="Danchin E.G.J."/>
            <person name="Henrissat B."/>
            <person name="El Khoury R."/>
            <person name="Sainsard-Chanet A."/>
            <person name="Boivin A."/>
            <person name="Pinan-Lucarre B."/>
            <person name="Sellem C.H."/>
            <person name="Debuchy R."/>
            <person name="Wincker P."/>
            <person name="Weissenbach J."/>
            <person name="Silar P."/>
        </authorList>
    </citation>
    <scope>NUCLEOTIDE SEQUENCE [LARGE SCALE GENOMIC DNA]</scope>
    <source>
        <strain evidence="4">S / ATCC MYA-4624 / DSM 980 / FGSC 10383</strain>
        <strain evidence="2">S mat+</strain>
    </source>
</reference>
<feature type="domain" description="Prion-inhibition and propagation HeLo" evidence="1">
    <location>
        <begin position="30"/>
        <end position="189"/>
    </location>
</feature>
<sequence>MEAAGLAVGIATLYSTCRDCYNFFTTSILKAWGFHWRIQDGGDTQQPGQTRQNQTKLHNYLLKNRFKAEGVFNIFSALADTLSNQEELVRGYGIQFRSTQAIQDGSQLASNVQLAIQDTTIEDIKPVITEFKQRLSKLNKFKWALRDKDDFRKLISDLKSHSESLYRLCPENAFESMNVYFTMDCLAVQESPAVLKWISRIATEHAEIDKGSSVRPDYELLASAATLKASVNENRDNVQTDDGKLTTIGEEEPEMKYLGKGLALFEGEVVYVEMRDYRGPPLDLTPEQKRKIKRRRTRARLLVEGKDVSSDEEDDGEPIKPVRPADPRLRILIRNFFNTFWCKNTMKSVYGLNIAGMIDHTEGDHEGHCSILYRLPSTIGIHDRQRPAENLKLRAPVRIKSLLGTRKMDGIRSTLGSCFELARSLVRAVCMLHSSGWLHKNIRAESVMFFPKHVSTLQEDRYEIKLEIDVSKPILMAIFFHGQTTSSMKCANPPLKRTNLESPQIQRKAWKGIPRPASIYGRDILNKTKEPEQTKDLNIAGFTLDYYQHPAKHADPQRRYRHAYGVYSLGILLLKVGFWEELKNYEDFRSGYNKIPDYDKEDHYEPRRWICREYLNRPRWACGDFYADVVLSCLMVDSSDDEVAKESKQELCARLVADLENCQA</sequence>
<dbReference type="PANTHER" id="PTHR37542">
    <property type="entry name" value="HELO DOMAIN-CONTAINING PROTEIN-RELATED"/>
    <property type="match status" value="1"/>
</dbReference>
<evidence type="ECO:0000313" key="2">
    <source>
        <dbReference type="EMBL" id="CAP73074.1"/>
    </source>
</evidence>
<dbReference type="Proteomes" id="UP000001197">
    <property type="component" value="Chromosome 2"/>
</dbReference>
<dbReference type="Gene3D" id="1.10.510.10">
    <property type="entry name" value="Transferase(Phosphotransferase) domain 1"/>
    <property type="match status" value="1"/>
</dbReference>
<dbReference type="RefSeq" id="XP_001911249.1">
    <property type="nucleotide sequence ID" value="XM_001911214.1"/>
</dbReference>
<dbReference type="EMBL" id="CU640366">
    <property type="protein sequence ID" value="CAP73074.1"/>
    <property type="molecule type" value="Genomic_DNA"/>
</dbReference>
<evidence type="ECO:0000313" key="3">
    <source>
        <dbReference type="EMBL" id="CDP25475.1"/>
    </source>
</evidence>
<dbReference type="KEGG" id="pan:PODANSg8291"/>
<dbReference type="eggNOG" id="ENOG502SHAN">
    <property type="taxonomic scope" value="Eukaryota"/>
</dbReference>
<dbReference type="InParanoid" id="B2B5J9"/>
<evidence type="ECO:0000259" key="1">
    <source>
        <dbReference type="Pfam" id="PF14479"/>
    </source>
</evidence>
<dbReference type="VEuPathDB" id="FungiDB:PODANS_2_4880"/>
<dbReference type="HOGENOM" id="CLU_393364_0_0_1"/>
<organism evidence="2">
    <name type="scientific">Podospora anserina (strain S / ATCC MYA-4624 / DSM 980 / FGSC 10383)</name>
    <name type="common">Pleurage anserina</name>
    <dbReference type="NCBI Taxonomy" id="515849"/>
    <lineage>
        <taxon>Eukaryota</taxon>
        <taxon>Fungi</taxon>
        <taxon>Dikarya</taxon>
        <taxon>Ascomycota</taxon>
        <taxon>Pezizomycotina</taxon>
        <taxon>Sordariomycetes</taxon>
        <taxon>Sordariomycetidae</taxon>
        <taxon>Sordariales</taxon>
        <taxon>Podosporaceae</taxon>
        <taxon>Podospora</taxon>
        <taxon>Podospora anserina</taxon>
    </lineage>
</organism>
<accession>B2B5J9</accession>
<evidence type="ECO:0000313" key="4">
    <source>
        <dbReference type="Proteomes" id="UP000001197"/>
    </source>
</evidence>
<reference evidence="3" key="4">
    <citation type="submission" date="2014-09" db="EMBL/GenBank/DDBJ databases">
        <title>Maintaining two mating types: Structure of the mating type locus and its role in heterokaryosis in Podospora anserina.</title>
        <authorList>
            <person name="Grognet P."/>
            <person name="Bidard F."/>
            <person name="Kuchly C."/>
            <person name="Chan Ho Tong L."/>
            <person name="Coppin E."/>
            <person name="Ait Benkhali J."/>
            <person name="Couloux A."/>
            <person name="Wincker P."/>
            <person name="Debuchy R."/>
            <person name="Silar P."/>
        </authorList>
    </citation>
    <scope>NUCLEOTIDE SEQUENCE</scope>
</reference>
<dbReference type="GeneID" id="6196039"/>
<dbReference type="EMBL" id="FO904937">
    <property type="protein sequence ID" value="CDP25475.1"/>
    <property type="molecule type" value="Genomic_DNA"/>
</dbReference>
<dbReference type="OrthoDB" id="1911848at2759"/>
<reference evidence="4" key="3">
    <citation type="journal article" date="2014" name="Genetics">
        <title>Maintaining two mating types: Structure of the mating type locus and its role in heterokaryosis in Podospora anserina.</title>
        <authorList>
            <person name="Grognet P."/>
            <person name="Bidard F."/>
            <person name="Kuchly C."/>
            <person name="Tong L.C.H."/>
            <person name="Coppin E."/>
            <person name="Benkhali J.A."/>
            <person name="Couloux A."/>
            <person name="Wincker P."/>
            <person name="Debuchy R."/>
            <person name="Silar P."/>
        </authorList>
    </citation>
    <scope>GENOME REANNOTATION</scope>
    <source>
        <strain evidence="4">S / ATCC MYA-4624 / DSM 980 / FGSC 10383</strain>
    </source>
</reference>